<evidence type="ECO:0000259" key="3">
    <source>
        <dbReference type="PROSITE" id="PS50853"/>
    </source>
</evidence>
<feature type="domain" description="Fibronectin type-III" evidence="3">
    <location>
        <begin position="187"/>
        <end position="273"/>
    </location>
</feature>
<evidence type="ECO:0000313" key="4">
    <source>
        <dbReference type="EMBL" id="MBF7812201.1"/>
    </source>
</evidence>
<dbReference type="InterPro" id="IPR032675">
    <property type="entry name" value="LRR_dom_sf"/>
</dbReference>
<feature type="domain" description="Fibronectin type-III" evidence="3">
    <location>
        <begin position="83"/>
        <end position="169"/>
    </location>
</feature>
<dbReference type="CDD" id="cd00063">
    <property type="entry name" value="FN3"/>
    <property type="match status" value="2"/>
</dbReference>
<dbReference type="Proteomes" id="UP000631418">
    <property type="component" value="Unassembled WGS sequence"/>
</dbReference>
<dbReference type="PANTHER" id="PTHR46708">
    <property type="entry name" value="TENASCIN"/>
    <property type="match status" value="1"/>
</dbReference>
<organism evidence="4 5">
    <name type="scientific">Clostridium beijerinckii</name>
    <name type="common">Clostridium MP</name>
    <dbReference type="NCBI Taxonomy" id="1520"/>
    <lineage>
        <taxon>Bacteria</taxon>
        <taxon>Bacillati</taxon>
        <taxon>Bacillota</taxon>
        <taxon>Clostridia</taxon>
        <taxon>Eubacteriales</taxon>
        <taxon>Clostridiaceae</taxon>
        <taxon>Clostridium</taxon>
    </lineage>
</organism>
<feature type="chain" id="PRO_5042151811" evidence="2">
    <location>
        <begin position="29"/>
        <end position="1530"/>
    </location>
</feature>
<dbReference type="PANTHER" id="PTHR46708:SF2">
    <property type="entry name" value="FIBRONECTIN TYPE-III DOMAIN-CONTAINING PROTEIN"/>
    <property type="match status" value="1"/>
</dbReference>
<comment type="caution">
    <text evidence="4">The sequence shown here is derived from an EMBL/GenBank/DDBJ whole genome shotgun (WGS) entry which is preliminary data.</text>
</comment>
<dbReference type="InterPro" id="IPR012334">
    <property type="entry name" value="Pectin_lyas_fold"/>
</dbReference>
<sequence length="1530" mass="162653">MNNLKLKIISCTLSFFMFFSLCGTSVNAIEYASSASNEIATTNSQITKNAAVDVTTSSEAVQNSLAEVTTGAAVTVDMQAPTVPTKLVASSITSTSCILSWTASTDNVGVTEYDIYSGTTKIGSTTGETTFEVTGLMPNTSYSFTIAAKDLAGNASEASGALSVTTIMNTEVTTGSAVTVDMQAPTVPTNLVSSSITSTSCILSWTASTDNIGVTEYDIYNGTTKIGSTTGETTYDVTGLMPNTSYSFTIVAKDLAGNTSEVSSILTIKTLSSSIIISSDLKLTKDIEYQDVEITSGEVDLNGHTMTINGNLIQSNGEVNIDGGQLIVNGDYRLQTKSNSNGTVSYDYGSGYLTMNKASDYVLVNGNFIDQSRYSGTLTAGILEVKGDFYEKVYYTYWGDYDGNFSASGSHKVILSGTGTQTVSFDNRGKSHFNILEISSSANSIKFATAIPLNKFEGDSKKVSNLNLYFCAPLSSDLTIENDLILSNGLDLNGHVLTVNNLVISGGTMQLNENNVNINGYFIINGGTVNLIGDSHINGDLNINGGEVDLKGHTMTINGNLIQSNGEVNIDGGQLIVNGDYRLQTKSNSNGTVSYDYGSGYLTMNKASDYVLVNGNFIDQSRYSGTLTAGTLEVKGDFYEKVYYTYWGDYDGNFSASGSHKVILSGTGTQTVSFDNRGKSHFNILEISSSANSIKFATAIPLNKFEGDSKKVSNLNLYFCAPLSSDLTIENDLILSNGLDLNGHVLTVNNLVVSGGTMQLNENNVNINGYFIINGGTVNLIGDSHINGDLNINGGEVDLNGHTMTINGNLIQSNGEVNIDGGQLIVNGDYRLQTKSNSNGTVSYDYGSGYLTMNKASDYVLVNGNFIDQSRYSGTLTAGTLEVKGDFYEKVYYTYWGDYDGNFSASGSHKVILSGSGTQTVSFDNRGKSHFNILEISSSANSIKFATAIPLNKFEGDSKKVSNLNLYFCAPLSSDLTIENDLILSNGLNFNGGNLNISRNLVISGGTIDLHGGNLNINGDLIISGGTFNLDGGRTNVNGNITQPGGELYVNGGQLTVNGDYRIQVKDDLNGTVCSEGSLKMDNAADYILVKKNFVIQSYNSSSSLTAGTLEVKGDFYQKKGFRYYFYGSSYCYNNFVASGSHKVILYGTASFENPDYSHFNILVNGKTSSTSDSEIDFYFDLNTGTITGYRGSGTEVIIPNTIGGVKVTRIGREAFEGCDHIISITIPDSVTSIGYDAFYNCSSLKNLTIPSSVKSIEYGAFGGCSRLTSLSFSDGLASIGDKAFYNCISLMDISIPNSVTSMEGSPFYYCRATYYVENKALRDLLISHGVSPYKIILHGQVVLDDIDTNDSNSANQAQPPLTYVICVGYGGSIGCGVGATGAAGVAKDSDGTVVGLISAGGGGTTPAAGAGWQIQLTNAKSVESLKGWGTSAGGSATFFGVGGGIDYETSTNPDGTPWSGVVISVGANNVIAPFELHANESYTWEITAQDVDKVNNEINSKIEWLNNNLSNEEKKQINNIIGGALLTLS</sequence>
<dbReference type="InterPro" id="IPR003961">
    <property type="entry name" value="FN3_dom"/>
</dbReference>
<dbReference type="InterPro" id="IPR026906">
    <property type="entry name" value="LRR_5"/>
</dbReference>
<dbReference type="EMBL" id="JADOEF010000004">
    <property type="protein sequence ID" value="MBF7812201.1"/>
    <property type="molecule type" value="Genomic_DNA"/>
</dbReference>
<dbReference type="InterPro" id="IPR036116">
    <property type="entry name" value="FN3_sf"/>
</dbReference>
<evidence type="ECO:0000256" key="2">
    <source>
        <dbReference type="SAM" id="SignalP"/>
    </source>
</evidence>
<reference evidence="4" key="1">
    <citation type="submission" date="2020-11" db="EMBL/GenBank/DDBJ databases">
        <authorList>
            <person name="Thieme N."/>
            <person name="Liebl W."/>
            <person name="Zverlov V."/>
        </authorList>
    </citation>
    <scope>NUCLEOTIDE SEQUENCE</scope>
    <source>
        <strain evidence="4">NT08</strain>
    </source>
</reference>
<dbReference type="Gene3D" id="2.60.40.10">
    <property type="entry name" value="Immunoglobulins"/>
    <property type="match status" value="2"/>
</dbReference>
<name>A0AAE2V444_CLOBE</name>
<accession>A0AAE2V444</accession>
<dbReference type="Gene3D" id="3.80.10.10">
    <property type="entry name" value="Ribonuclease Inhibitor"/>
    <property type="match status" value="1"/>
</dbReference>
<keyword evidence="2" id="KW-0732">Signal</keyword>
<dbReference type="SMART" id="SM00060">
    <property type="entry name" value="FN3"/>
    <property type="match status" value="2"/>
</dbReference>
<dbReference type="InterPro" id="IPR011050">
    <property type="entry name" value="Pectin_lyase_fold/virulence"/>
</dbReference>
<dbReference type="PROSITE" id="PS50853">
    <property type="entry name" value="FN3"/>
    <property type="match status" value="2"/>
</dbReference>
<gene>
    <name evidence="4" type="ORF">IS491_26800</name>
</gene>
<evidence type="ECO:0000256" key="1">
    <source>
        <dbReference type="ARBA" id="ARBA00022737"/>
    </source>
</evidence>
<dbReference type="RefSeq" id="WP_011968932.1">
    <property type="nucleotide sequence ID" value="NZ_CP073279.1"/>
</dbReference>
<dbReference type="SUPFAM" id="SSF52058">
    <property type="entry name" value="L domain-like"/>
    <property type="match status" value="1"/>
</dbReference>
<keyword evidence="1" id="KW-0677">Repeat</keyword>
<protein>
    <submittedName>
        <fullName evidence="4">Leucine-rich repeat protein</fullName>
    </submittedName>
</protein>
<proteinExistence type="predicted"/>
<feature type="signal peptide" evidence="2">
    <location>
        <begin position="1"/>
        <end position="28"/>
    </location>
</feature>
<dbReference type="Pfam" id="PF13306">
    <property type="entry name" value="LRR_5"/>
    <property type="match status" value="1"/>
</dbReference>
<evidence type="ECO:0000313" key="5">
    <source>
        <dbReference type="Proteomes" id="UP000631418"/>
    </source>
</evidence>
<dbReference type="Gene3D" id="2.160.20.10">
    <property type="entry name" value="Single-stranded right-handed beta-helix, Pectin lyase-like"/>
    <property type="match status" value="1"/>
</dbReference>
<dbReference type="Pfam" id="PF00041">
    <property type="entry name" value="fn3"/>
    <property type="match status" value="2"/>
</dbReference>
<dbReference type="SUPFAM" id="SSF51126">
    <property type="entry name" value="Pectin lyase-like"/>
    <property type="match status" value="1"/>
</dbReference>
<dbReference type="InterPro" id="IPR013783">
    <property type="entry name" value="Ig-like_fold"/>
</dbReference>
<dbReference type="SUPFAM" id="SSF49265">
    <property type="entry name" value="Fibronectin type III"/>
    <property type="match status" value="2"/>
</dbReference>
<dbReference type="InterPro" id="IPR050991">
    <property type="entry name" value="ECM_Regulatory_Proteins"/>
</dbReference>